<dbReference type="EMBL" id="CAJNOL010005936">
    <property type="protein sequence ID" value="CAF1611877.1"/>
    <property type="molecule type" value="Genomic_DNA"/>
</dbReference>
<dbReference type="Proteomes" id="UP000663854">
    <property type="component" value="Unassembled WGS sequence"/>
</dbReference>
<accession>A0A816BIH9</accession>
<evidence type="ECO:0000256" key="1">
    <source>
        <dbReference type="SAM" id="Phobius"/>
    </source>
</evidence>
<organism evidence="4 5">
    <name type="scientific">Rotaria sordida</name>
    <dbReference type="NCBI Taxonomy" id="392033"/>
    <lineage>
        <taxon>Eukaryota</taxon>
        <taxon>Metazoa</taxon>
        <taxon>Spiralia</taxon>
        <taxon>Gnathifera</taxon>
        <taxon>Rotifera</taxon>
        <taxon>Eurotatoria</taxon>
        <taxon>Bdelloidea</taxon>
        <taxon>Philodinida</taxon>
        <taxon>Philodinidae</taxon>
        <taxon>Rotaria</taxon>
    </lineage>
</organism>
<comment type="caution">
    <text evidence="4">The sequence shown here is derived from an EMBL/GenBank/DDBJ whole genome shotgun (WGS) entry which is preliminary data.</text>
</comment>
<evidence type="ECO:0000313" key="2">
    <source>
        <dbReference type="EMBL" id="CAF1371492.1"/>
    </source>
</evidence>
<keyword evidence="1" id="KW-0472">Membrane</keyword>
<keyword evidence="1" id="KW-1133">Transmembrane helix</keyword>
<dbReference type="EMBL" id="CAJNOU010005130">
    <property type="protein sequence ID" value="CAF1467496.1"/>
    <property type="molecule type" value="Genomic_DNA"/>
</dbReference>
<dbReference type="Proteomes" id="UP000663870">
    <property type="component" value="Unassembled WGS sequence"/>
</dbReference>
<evidence type="ECO:0000313" key="4">
    <source>
        <dbReference type="EMBL" id="CAF1611877.1"/>
    </source>
</evidence>
<feature type="non-terminal residue" evidence="4">
    <location>
        <position position="1"/>
    </location>
</feature>
<proteinExistence type="predicted"/>
<keyword evidence="5" id="KW-1185">Reference proteome</keyword>
<keyword evidence="1" id="KW-0812">Transmembrane</keyword>
<sequence length="50" mass="5391">MNCVKSFDVQHGFMVIFVSGWNWIDIGGIVFYLAALFARSCGGEGAFAAS</sequence>
<evidence type="ECO:0000313" key="3">
    <source>
        <dbReference type="EMBL" id="CAF1467496.1"/>
    </source>
</evidence>
<gene>
    <name evidence="4" type="ORF">JXQ802_LOCUS49484</name>
    <name evidence="2" type="ORF">PYM288_LOCUS33380</name>
    <name evidence="3" type="ORF">SEV965_LOCUS34481</name>
</gene>
<dbReference type="EMBL" id="CAJNOH010004503">
    <property type="protein sequence ID" value="CAF1371492.1"/>
    <property type="molecule type" value="Genomic_DNA"/>
</dbReference>
<dbReference type="AlphaFoldDB" id="A0A816BIH9"/>
<evidence type="ECO:0000313" key="5">
    <source>
        <dbReference type="Proteomes" id="UP000663870"/>
    </source>
</evidence>
<protein>
    <submittedName>
        <fullName evidence="4">Uncharacterized protein</fullName>
    </submittedName>
</protein>
<dbReference type="Proteomes" id="UP000663889">
    <property type="component" value="Unassembled WGS sequence"/>
</dbReference>
<reference evidence="4" key="1">
    <citation type="submission" date="2021-02" db="EMBL/GenBank/DDBJ databases">
        <authorList>
            <person name="Nowell W R."/>
        </authorList>
    </citation>
    <scope>NUCLEOTIDE SEQUENCE</scope>
</reference>
<name>A0A816BIH9_9BILA</name>
<feature type="transmembrane region" description="Helical" evidence="1">
    <location>
        <begin position="12"/>
        <end position="37"/>
    </location>
</feature>